<dbReference type="EMBL" id="NSDJ01000001">
    <property type="protein sequence ID" value="RKF68940.1"/>
    <property type="molecule type" value="Genomic_DNA"/>
</dbReference>
<keyword evidence="3" id="KW-1185">Reference proteome</keyword>
<protein>
    <recommendedName>
        <fullName evidence="1">Endonuclease GajA/Old nuclease/RecF-like AAA domain-containing protein</fullName>
    </recommendedName>
</protein>
<dbReference type="SUPFAM" id="SSF81901">
    <property type="entry name" value="HCP-like"/>
    <property type="match status" value="1"/>
</dbReference>
<organism evidence="2 3">
    <name type="scientific">Rahnella variigena</name>
    <dbReference type="NCBI Taxonomy" id="574964"/>
    <lineage>
        <taxon>Bacteria</taxon>
        <taxon>Pseudomonadati</taxon>
        <taxon>Pseudomonadota</taxon>
        <taxon>Gammaproteobacteria</taxon>
        <taxon>Enterobacterales</taxon>
        <taxon>Yersiniaceae</taxon>
        <taxon>Rahnella</taxon>
    </lineage>
</organism>
<dbReference type="Gene3D" id="3.40.50.300">
    <property type="entry name" value="P-loop containing nucleotide triphosphate hydrolases"/>
    <property type="match status" value="1"/>
</dbReference>
<evidence type="ECO:0000313" key="3">
    <source>
        <dbReference type="Proteomes" id="UP000284853"/>
    </source>
</evidence>
<dbReference type="Pfam" id="PF13175">
    <property type="entry name" value="AAA_15"/>
    <property type="match status" value="1"/>
</dbReference>
<name>A0ABX9PZG8_9GAMM</name>
<dbReference type="SUPFAM" id="SSF52540">
    <property type="entry name" value="P-loop containing nucleoside triphosphate hydrolases"/>
    <property type="match status" value="1"/>
</dbReference>
<dbReference type="InterPro" id="IPR027417">
    <property type="entry name" value="P-loop_NTPase"/>
</dbReference>
<dbReference type="InterPro" id="IPR041685">
    <property type="entry name" value="AAA_GajA/Old/RecF-like"/>
</dbReference>
<dbReference type="InterPro" id="IPR053498">
    <property type="entry name" value="Retron_ATPase"/>
</dbReference>
<dbReference type="PANTHER" id="PTHR32182:SF23">
    <property type="entry name" value="ATP BINDING PROTEIN"/>
    <property type="match status" value="1"/>
</dbReference>
<dbReference type="PANTHER" id="PTHR32182">
    <property type="entry name" value="DNA REPLICATION AND REPAIR PROTEIN RECF"/>
    <property type="match status" value="1"/>
</dbReference>
<reference evidence="2 3" key="1">
    <citation type="submission" date="2017-08" db="EMBL/GenBank/DDBJ databases">
        <title>Comparative genomics of bacteria isolated from necrotic lesions of AOD affected trees.</title>
        <authorList>
            <person name="Doonan J."/>
            <person name="Denman S."/>
            <person name="Mcdonald J.E."/>
        </authorList>
    </citation>
    <scope>NUCLEOTIDE SEQUENCE [LARGE SCALE GENOMIC DNA]</scope>
    <source>
        <strain evidence="2 3">CIP 105588</strain>
    </source>
</reference>
<comment type="caution">
    <text evidence="2">The sequence shown here is derived from an EMBL/GenBank/DDBJ whole genome shotgun (WGS) entry which is preliminary data.</text>
</comment>
<gene>
    <name evidence="2" type="ORF">CKQ54_11455</name>
</gene>
<dbReference type="Proteomes" id="UP000284853">
    <property type="component" value="Unassembled WGS sequence"/>
</dbReference>
<evidence type="ECO:0000313" key="2">
    <source>
        <dbReference type="EMBL" id="RKF68940.1"/>
    </source>
</evidence>
<dbReference type="GeneID" id="302709421"/>
<proteinExistence type="predicted"/>
<dbReference type="RefSeq" id="WP_120161745.1">
    <property type="nucleotide sequence ID" value="NZ_NSDJ01000001.1"/>
</dbReference>
<feature type="domain" description="Endonuclease GajA/Old nuclease/RecF-like AAA" evidence="1">
    <location>
        <begin position="60"/>
        <end position="433"/>
    </location>
</feature>
<evidence type="ECO:0000259" key="1">
    <source>
        <dbReference type="Pfam" id="PF13175"/>
    </source>
</evidence>
<accession>A0ABX9PZG8</accession>
<sequence length="544" mass="62022">MRKHRSIKVLQNDALSKNSMKSQYQLYLYYKNGKFVEQDLDEASKYFEMLVNNFKTTKIKLKNIRLINFRGFSDLSIDLSSDYIVIAANNGYGKTGILESIYNCLTWLIKNFKGNGANGQFIKPEDIRAKEGVDSASIVLDVSLMQGTLENSTYSINLSKINADAEERQDSFYQEFKSLADLYRDLGNLGHNIPVFAFYSVERGNVIKKSDFKKQLDYTNIDFASNDYAVNVSTAPKFEAFLAWLLNETTRKTMSYAVNPHIKELENNIYTLEVLSNLTSTDPAIKQKIDELTKTINRAKSTQSYNEKLEFTEKVNMVFSAIYTFMPEIKNLSFEYDEHNKSIELYCIKNECKISVSQLSQGEKTMLSLVCDISLRLISANNDSEYPFNGNGVIIIDEIDLHLHPIWQQTILLRLQETFPNIQFVISTHSSNVLTTVSNECIRQISASKTGTSGNYDVEVPYFSLGAETSVLQEKIQGVPSRPGSVDIVKKLNTYKELVANDMWDTPEAEELFSDLCQWAEGRDPVITKLRLDVSLRKKRRGKN</sequence>
<dbReference type="NCBIfam" id="NF041760">
    <property type="entry name" value="PtuA"/>
    <property type="match status" value="1"/>
</dbReference>